<reference evidence="5" key="1">
    <citation type="submission" date="2022-08" db="EMBL/GenBank/DDBJ databases">
        <title>Novel sulfate-reducing endosymbionts in the free-living metamonad Anaeramoeba.</title>
        <authorList>
            <person name="Jerlstrom-Hultqvist J."/>
            <person name="Cepicka I."/>
            <person name="Gallot-Lavallee L."/>
            <person name="Salas-Leiva D."/>
            <person name="Curtis B.A."/>
            <person name="Zahonova K."/>
            <person name="Pipaliya S."/>
            <person name="Dacks J."/>
            <person name="Roger A.J."/>
        </authorList>
    </citation>
    <scope>NUCLEOTIDE SEQUENCE</scope>
    <source>
        <strain evidence="5">Schooner1</strain>
    </source>
</reference>
<keyword evidence="1" id="KW-0547">Nucleotide-binding</keyword>
<evidence type="ECO:0000256" key="1">
    <source>
        <dbReference type="ARBA" id="ARBA00022741"/>
    </source>
</evidence>
<dbReference type="GO" id="GO:0016874">
    <property type="term" value="F:ligase activity"/>
    <property type="evidence" value="ECO:0007669"/>
    <property type="project" value="UniProtKB-KW"/>
</dbReference>
<dbReference type="InterPro" id="IPR000873">
    <property type="entry name" value="AMP-dep_synth/lig_dom"/>
</dbReference>
<dbReference type="SUPFAM" id="SSF56801">
    <property type="entry name" value="Acetyl-CoA synthetase-like"/>
    <property type="match status" value="1"/>
</dbReference>
<evidence type="ECO:0000256" key="2">
    <source>
        <dbReference type="ARBA" id="ARBA00022840"/>
    </source>
</evidence>
<evidence type="ECO:0000313" key="5">
    <source>
        <dbReference type="EMBL" id="KAJ6246990.1"/>
    </source>
</evidence>
<keyword evidence="6" id="KW-1185">Reference proteome</keyword>
<dbReference type="InterPro" id="IPR020845">
    <property type="entry name" value="AMP-binding_CS"/>
</dbReference>
<keyword evidence="2" id="KW-0067">ATP-binding</keyword>
<feature type="domain" description="AMP-dependent synthetase/ligase" evidence="4">
    <location>
        <begin position="45"/>
        <end position="473"/>
    </location>
</feature>
<protein>
    <submittedName>
        <fullName evidence="5">Long-chain-fatty-acid--coa ligase 5</fullName>
    </submittedName>
</protein>
<evidence type="ECO:0000256" key="3">
    <source>
        <dbReference type="SAM" id="MobiDB-lite"/>
    </source>
</evidence>
<evidence type="ECO:0000313" key="6">
    <source>
        <dbReference type="Proteomes" id="UP001150062"/>
    </source>
</evidence>
<dbReference type="PANTHER" id="PTHR43272">
    <property type="entry name" value="LONG-CHAIN-FATTY-ACID--COA LIGASE"/>
    <property type="match status" value="1"/>
</dbReference>
<dbReference type="Pfam" id="PF00501">
    <property type="entry name" value="AMP-binding"/>
    <property type="match status" value="1"/>
</dbReference>
<feature type="region of interest" description="Disordered" evidence="3">
    <location>
        <begin position="652"/>
        <end position="778"/>
    </location>
</feature>
<dbReference type="Proteomes" id="UP001150062">
    <property type="component" value="Unassembled WGS sequence"/>
</dbReference>
<dbReference type="Gene3D" id="3.40.50.12780">
    <property type="entry name" value="N-terminal domain of ligase-like"/>
    <property type="match status" value="1"/>
</dbReference>
<sequence length="778" mass="88637">MSKEKQFGYFIDGKKKGEKILRNILIKDKELTNSYPKVPTLHHLFERAAKKYPKNPFIGERTISTENGKIQYGKYQWINYKDFQPRKNQFGSALLKKGLKKGDSLGIWAPNKIHWKLAEQACYSFGFVVVSLYDTLGPESSVHILNHSSIKMVVCDKNKIPKLIEMKDDCPALELIVSMDSDYDRELKKSAKKKGIRIISSSQMLTVGKKNFEEDQIVIPEPDTLATIMYTSGTTGLPKGVLLTHENILAAAVGADLGSGFVSSGNDSFISFLPLAHIFERVIHAWLIYHGARIGFYCGNVRLLVNDIVELQPTLMAGVPRVFSRIYDRVLATIEKKGGISKWMFNKGFKSKSKKLTKNKDSAFWNSLVFKKTKKRLGGKVRMVISGSAPLSKEHHNFLRVCFTPHVIQGYGLTETAAGGAIGNLYNVLVGDIGAPKPCIEIKLVDVPEMEYYAKDNTGEIWLRGPSVFKGYYKDPEKTKEVITKDNWFKTGDIGRFNKNGTLSIIDRKKNIIKLAQGEYISVESLENCFIQHKNVAQIWVFGNSFESYPVAIIVPDFDSLEIKDDDEKVEYCKNEDNIKQFEKDIKELALKFGLKGFEIPKKLYLEPVLFTIESNLLTDTQKLKRFQLKKKYEEIIKDLYIKLNEDLKQQQKERENGGEKDKKKKKNQETKEKKNEKKNEKKKNKKNKKNKKKSESEPEKEKSEKSESESEKEKSEKSNSESESEKEKSDKPSSNSEKSESEKSEKSEKSESESESEKEKSEKSDKTSSDSEKSDSD</sequence>
<feature type="compositionally biased region" description="Basic and acidic residues" evidence="3">
    <location>
        <begin position="694"/>
        <end position="778"/>
    </location>
</feature>
<evidence type="ECO:0000259" key="4">
    <source>
        <dbReference type="Pfam" id="PF00501"/>
    </source>
</evidence>
<accession>A0ABQ8YQX3</accession>
<organism evidence="5 6">
    <name type="scientific">Anaeramoeba flamelloides</name>
    <dbReference type="NCBI Taxonomy" id="1746091"/>
    <lineage>
        <taxon>Eukaryota</taxon>
        <taxon>Metamonada</taxon>
        <taxon>Anaeramoebidae</taxon>
        <taxon>Anaeramoeba</taxon>
    </lineage>
</organism>
<gene>
    <name evidence="5" type="ORF">M0813_02246</name>
</gene>
<proteinExistence type="predicted"/>
<comment type="caution">
    <text evidence="5">The sequence shown here is derived from an EMBL/GenBank/DDBJ whole genome shotgun (WGS) entry which is preliminary data.</text>
</comment>
<dbReference type="PROSITE" id="PS00455">
    <property type="entry name" value="AMP_BINDING"/>
    <property type="match status" value="1"/>
</dbReference>
<dbReference type="InterPro" id="IPR042099">
    <property type="entry name" value="ANL_N_sf"/>
</dbReference>
<dbReference type="EMBL" id="JAOAOG010000131">
    <property type="protein sequence ID" value="KAJ6246990.1"/>
    <property type="molecule type" value="Genomic_DNA"/>
</dbReference>
<feature type="compositionally biased region" description="Basic and acidic residues" evidence="3">
    <location>
        <begin position="652"/>
        <end position="680"/>
    </location>
</feature>
<keyword evidence="5" id="KW-0436">Ligase</keyword>
<name>A0ABQ8YQX3_9EUKA</name>
<dbReference type="PANTHER" id="PTHR43272:SF33">
    <property type="entry name" value="AMP-BINDING DOMAIN-CONTAINING PROTEIN-RELATED"/>
    <property type="match status" value="1"/>
</dbReference>
<feature type="compositionally biased region" description="Basic residues" evidence="3">
    <location>
        <begin position="681"/>
        <end position="693"/>
    </location>
</feature>